<dbReference type="SUPFAM" id="SSF81901">
    <property type="entry name" value="HCP-like"/>
    <property type="match status" value="2"/>
</dbReference>
<gene>
    <name evidence="3" type="ORF">MNEG_1586</name>
</gene>
<keyword evidence="4" id="KW-1185">Reference proteome</keyword>
<dbReference type="InterPro" id="IPR050767">
    <property type="entry name" value="Sel1_AlgK"/>
</dbReference>
<dbReference type="OrthoDB" id="546319at2759"/>
<feature type="region of interest" description="Disordered" evidence="2">
    <location>
        <begin position="135"/>
        <end position="166"/>
    </location>
</feature>
<dbReference type="PANTHER" id="PTHR11102">
    <property type="entry name" value="SEL-1-LIKE PROTEIN"/>
    <property type="match status" value="1"/>
</dbReference>
<dbReference type="EMBL" id="KK106938">
    <property type="protein sequence ID" value="KIY91221.1"/>
    <property type="molecule type" value="Genomic_DNA"/>
</dbReference>
<dbReference type="PANTHER" id="PTHR11102:SF160">
    <property type="entry name" value="ERAD-ASSOCIATED E3 UBIQUITIN-PROTEIN LIGASE COMPONENT HRD3"/>
    <property type="match status" value="1"/>
</dbReference>
<evidence type="ECO:0000313" key="3">
    <source>
        <dbReference type="EMBL" id="KIY91221.1"/>
    </source>
</evidence>
<dbReference type="InterPro" id="IPR006597">
    <property type="entry name" value="Sel1-like"/>
</dbReference>
<comment type="similarity">
    <text evidence="1">Belongs to the sel-1 family.</text>
</comment>
<dbReference type="Proteomes" id="UP000054498">
    <property type="component" value="Unassembled WGS sequence"/>
</dbReference>
<dbReference type="SMART" id="SM00671">
    <property type="entry name" value="SEL1"/>
    <property type="match status" value="3"/>
</dbReference>
<dbReference type="Gene3D" id="1.25.40.10">
    <property type="entry name" value="Tetratricopeptide repeat domain"/>
    <property type="match status" value="2"/>
</dbReference>
<dbReference type="STRING" id="145388.A0A0D2LMF9"/>
<dbReference type="RefSeq" id="XP_013890241.1">
    <property type="nucleotide sequence ID" value="XM_014034787.1"/>
</dbReference>
<accession>A0A0D2LMF9</accession>
<dbReference type="Pfam" id="PF08238">
    <property type="entry name" value="Sel1"/>
    <property type="match status" value="3"/>
</dbReference>
<sequence>MSTCRPWREAVLSDDQLLKVLRFQLDARAPFRSSHRPPPAALRSSIRGGTSQFPRLLVKASNLGNLGAVLTMARLLDAAAGSSEAMRHWRRAAKLGHVEAQLRAGMASYHGNCGVAQDPEAAAMWLGKALKQVQPDLEASRRQGNSQGTPRRGDGTAAAAAAGPGAAAGGAGGGDGGGCAAAVDVGMRQRVLREAALVLAFLHLDGEGVARDRARACLLFKAAAGAGCAEAAKNLGTIFRTGQYGDSCAWGE</sequence>
<reference evidence="3 4" key="1">
    <citation type="journal article" date="2013" name="BMC Genomics">
        <title>Reconstruction of the lipid metabolism for the microalga Monoraphidium neglectum from its genome sequence reveals characteristics suitable for biofuel production.</title>
        <authorList>
            <person name="Bogen C."/>
            <person name="Al-Dilaimi A."/>
            <person name="Albersmeier A."/>
            <person name="Wichmann J."/>
            <person name="Grundmann M."/>
            <person name="Rupp O."/>
            <person name="Lauersen K.J."/>
            <person name="Blifernez-Klassen O."/>
            <person name="Kalinowski J."/>
            <person name="Goesmann A."/>
            <person name="Mussgnug J.H."/>
            <person name="Kruse O."/>
        </authorList>
    </citation>
    <scope>NUCLEOTIDE SEQUENCE [LARGE SCALE GENOMIC DNA]</scope>
    <source>
        <strain evidence="3 4">SAG 48.87</strain>
    </source>
</reference>
<dbReference type="GeneID" id="25733562"/>
<evidence type="ECO:0000256" key="2">
    <source>
        <dbReference type="SAM" id="MobiDB-lite"/>
    </source>
</evidence>
<protein>
    <submittedName>
        <fullName evidence="3">Uncharacterized protein</fullName>
    </submittedName>
</protein>
<name>A0A0D2LMF9_9CHLO</name>
<dbReference type="AlphaFoldDB" id="A0A0D2LMF9"/>
<proteinExistence type="inferred from homology"/>
<feature type="compositionally biased region" description="Low complexity" evidence="2">
    <location>
        <begin position="155"/>
        <end position="165"/>
    </location>
</feature>
<evidence type="ECO:0000256" key="1">
    <source>
        <dbReference type="ARBA" id="ARBA00038101"/>
    </source>
</evidence>
<organism evidence="3 4">
    <name type="scientific">Monoraphidium neglectum</name>
    <dbReference type="NCBI Taxonomy" id="145388"/>
    <lineage>
        <taxon>Eukaryota</taxon>
        <taxon>Viridiplantae</taxon>
        <taxon>Chlorophyta</taxon>
        <taxon>core chlorophytes</taxon>
        <taxon>Chlorophyceae</taxon>
        <taxon>CS clade</taxon>
        <taxon>Sphaeropleales</taxon>
        <taxon>Selenastraceae</taxon>
        <taxon>Monoraphidium</taxon>
    </lineage>
</organism>
<evidence type="ECO:0000313" key="4">
    <source>
        <dbReference type="Proteomes" id="UP000054498"/>
    </source>
</evidence>
<dbReference type="InterPro" id="IPR011990">
    <property type="entry name" value="TPR-like_helical_dom_sf"/>
</dbReference>
<dbReference type="KEGG" id="mng:MNEG_1586"/>